<proteinExistence type="inferred from homology"/>
<dbReference type="GO" id="GO:0000976">
    <property type="term" value="F:transcription cis-regulatory region binding"/>
    <property type="evidence" value="ECO:0007669"/>
    <property type="project" value="TreeGrafter"/>
</dbReference>
<accession>A0A849XPV5</accession>
<dbReference type="InterPro" id="IPR036388">
    <property type="entry name" value="WH-like_DNA-bd_sf"/>
</dbReference>
<evidence type="ECO:0000256" key="4">
    <source>
        <dbReference type="ARBA" id="ARBA00023163"/>
    </source>
</evidence>
<gene>
    <name evidence="6" type="ORF">HUU93_00560</name>
</gene>
<feature type="domain" description="HTH lysR-type" evidence="5">
    <location>
        <begin position="1"/>
        <end position="58"/>
    </location>
</feature>
<keyword evidence="3" id="KW-0238">DNA-binding</keyword>
<name>A0A849XPV5_9FIRM</name>
<dbReference type="SUPFAM" id="SSF53850">
    <property type="entry name" value="Periplasmic binding protein-like II"/>
    <property type="match status" value="1"/>
</dbReference>
<dbReference type="GO" id="GO:0003700">
    <property type="term" value="F:DNA-binding transcription factor activity"/>
    <property type="evidence" value="ECO:0007669"/>
    <property type="project" value="InterPro"/>
</dbReference>
<keyword evidence="2" id="KW-0805">Transcription regulation</keyword>
<reference evidence="6 7" key="2">
    <citation type="submission" date="2020-07" db="EMBL/GenBank/DDBJ databases">
        <title>Bacterial metabolism rescues the inhibition of intestinal drug absorption by food and drug additives.</title>
        <authorList>
            <person name="Zou L."/>
            <person name="Spanogiannopoulos P."/>
            <person name="Chien H.-C."/>
            <person name="Pieper L.M."/>
            <person name="Cai W."/>
            <person name="Khuri N."/>
            <person name="Pottel J."/>
            <person name="Vora B."/>
            <person name="Ni Z."/>
            <person name="Tsakalozou E."/>
            <person name="Zhang W."/>
            <person name="Shoichet B.K."/>
            <person name="Giacomini K.M."/>
            <person name="Turnbaugh P.J."/>
        </authorList>
    </citation>
    <scope>NUCLEOTIDE SEQUENCE [LARGE SCALE GENOMIC DNA]</scope>
    <source>
        <strain evidence="6 7">F22</strain>
    </source>
</reference>
<dbReference type="PROSITE" id="PS50931">
    <property type="entry name" value="HTH_LYSR"/>
    <property type="match status" value="1"/>
</dbReference>
<protein>
    <submittedName>
        <fullName evidence="6">LysR family transcriptional regulator</fullName>
    </submittedName>
</protein>
<dbReference type="InterPro" id="IPR036390">
    <property type="entry name" value="WH_DNA-bd_sf"/>
</dbReference>
<dbReference type="CDD" id="cd05466">
    <property type="entry name" value="PBP2_LTTR_substrate"/>
    <property type="match status" value="1"/>
</dbReference>
<keyword evidence="4" id="KW-0804">Transcription</keyword>
<dbReference type="InterPro" id="IPR005119">
    <property type="entry name" value="LysR_subst-bd"/>
</dbReference>
<dbReference type="Pfam" id="PF03466">
    <property type="entry name" value="LysR_substrate"/>
    <property type="match status" value="1"/>
</dbReference>
<dbReference type="SUPFAM" id="SSF46785">
    <property type="entry name" value="Winged helix' DNA-binding domain"/>
    <property type="match status" value="1"/>
</dbReference>
<sequence length="293" mass="34400">MKDSDWEILYELYKNPNMTKVANLLYMTQPSLTKRLQHMETEFQTSIVNRTPKGLEFTPEGEYLAERAEKYLEFMKETKEKLEKFKEKTKDSILIGSSYTYSKYTLSDILVRYTAEHPHTTFEIINEQSNILFRKMLEDSIDVGFIRGDYEGAVHQVLVAQNQGYLVTKEPVDIDDLPKMQRIGYKTNDRTQELLSSWWEDRFHTEAPSGMAVGYIDFAWQLINKGLGYTCCFLPDDFQNEYNLCLTPLVKADGTEVIRNTWFVYSKNKRISRTLEEFIDYIEREVAIKPSSR</sequence>
<evidence type="ECO:0000259" key="5">
    <source>
        <dbReference type="PROSITE" id="PS50931"/>
    </source>
</evidence>
<reference evidence="6 7" key="1">
    <citation type="submission" date="2020-04" db="EMBL/GenBank/DDBJ databases">
        <authorList>
            <person name="Pieper L."/>
        </authorList>
    </citation>
    <scope>NUCLEOTIDE SEQUENCE [LARGE SCALE GENOMIC DNA]</scope>
    <source>
        <strain evidence="6 7">F22</strain>
    </source>
</reference>
<evidence type="ECO:0000313" key="7">
    <source>
        <dbReference type="Proteomes" id="UP000554488"/>
    </source>
</evidence>
<dbReference type="Proteomes" id="UP000554488">
    <property type="component" value="Unassembled WGS sequence"/>
</dbReference>
<dbReference type="EMBL" id="JABWDC010000001">
    <property type="protein sequence ID" value="NUN85104.1"/>
    <property type="molecule type" value="Genomic_DNA"/>
</dbReference>
<evidence type="ECO:0000256" key="3">
    <source>
        <dbReference type="ARBA" id="ARBA00023125"/>
    </source>
</evidence>
<evidence type="ECO:0000313" key="6">
    <source>
        <dbReference type="EMBL" id="NUN85104.1"/>
    </source>
</evidence>
<dbReference type="AlphaFoldDB" id="A0A849XPV5"/>
<comment type="caution">
    <text evidence="6">The sequence shown here is derived from an EMBL/GenBank/DDBJ whole genome shotgun (WGS) entry which is preliminary data.</text>
</comment>
<dbReference type="Gene3D" id="3.40.190.290">
    <property type="match status" value="1"/>
</dbReference>
<evidence type="ECO:0000256" key="1">
    <source>
        <dbReference type="ARBA" id="ARBA00009437"/>
    </source>
</evidence>
<dbReference type="Pfam" id="PF00126">
    <property type="entry name" value="HTH_1"/>
    <property type="match status" value="1"/>
</dbReference>
<dbReference type="Gene3D" id="1.10.10.10">
    <property type="entry name" value="Winged helix-like DNA-binding domain superfamily/Winged helix DNA-binding domain"/>
    <property type="match status" value="1"/>
</dbReference>
<organism evidence="6 7">
    <name type="scientific">Coprococcus comes</name>
    <dbReference type="NCBI Taxonomy" id="410072"/>
    <lineage>
        <taxon>Bacteria</taxon>
        <taxon>Bacillati</taxon>
        <taxon>Bacillota</taxon>
        <taxon>Clostridia</taxon>
        <taxon>Lachnospirales</taxon>
        <taxon>Lachnospiraceae</taxon>
        <taxon>Coprococcus</taxon>
    </lineage>
</organism>
<evidence type="ECO:0000256" key="2">
    <source>
        <dbReference type="ARBA" id="ARBA00023015"/>
    </source>
</evidence>
<dbReference type="PANTHER" id="PTHR30126:SF78">
    <property type="entry name" value="HTH LYSR-TYPE DOMAIN-CONTAINING PROTEIN"/>
    <property type="match status" value="1"/>
</dbReference>
<dbReference type="RefSeq" id="WP_175305133.1">
    <property type="nucleotide sequence ID" value="NZ_JABWDC010000001.1"/>
</dbReference>
<dbReference type="InterPro" id="IPR000847">
    <property type="entry name" value="LysR_HTH_N"/>
</dbReference>
<comment type="similarity">
    <text evidence="1">Belongs to the LysR transcriptional regulatory family.</text>
</comment>
<dbReference type="PANTHER" id="PTHR30126">
    <property type="entry name" value="HTH-TYPE TRANSCRIPTIONAL REGULATOR"/>
    <property type="match status" value="1"/>
</dbReference>